<keyword evidence="2" id="KW-1185">Reference proteome</keyword>
<reference evidence="1 2" key="1">
    <citation type="submission" date="2016-08" db="EMBL/GenBank/DDBJ databases">
        <title>A Parts List for Fungal Cellulosomes Revealed by Comparative Genomics.</title>
        <authorList>
            <consortium name="DOE Joint Genome Institute"/>
            <person name="Haitjema C.H."/>
            <person name="Gilmore S.P."/>
            <person name="Henske J.K."/>
            <person name="Solomon K.V."/>
            <person name="De Groot R."/>
            <person name="Kuo A."/>
            <person name="Mondo S.J."/>
            <person name="Salamov A.A."/>
            <person name="Labutti K."/>
            <person name="Zhao Z."/>
            <person name="Chiniquy J."/>
            <person name="Barry K."/>
            <person name="Brewer H.M."/>
            <person name="Purvine S.O."/>
            <person name="Wright A.T."/>
            <person name="Boxma B."/>
            <person name="Van Alen T."/>
            <person name="Hackstein J.H."/>
            <person name="Baker S.E."/>
            <person name="Grigoriev I.V."/>
            <person name="O'Malley M.A."/>
        </authorList>
    </citation>
    <scope>NUCLEOTIDE SEQUENCE [LARGE SCALE GENOMIC DNA]</scope>
    <source>
        <strain evidence="1 2">S4</strain>
    </source>
</reference>
<proteinExistence type="predicted"/>
<dbReference type="PANTHER" id="PTHR41317:SF1">
    <property type="entry name" value="PD-(D_E)XK NUCLEASE FAMILY TRANSPOSASE"/>
    <property type="match status" value="1"/>
</dbReference>
<protein>
    <submittedName>
        <fullName evidence="1">Uncharacterized protein</fullName>
    </submittedName>
</protein>
<comment type="caution">
    <text evidence="1">The sequence shown here is derived from an EMBL/GenBank/DDBJ whole genome shotgun (WGS) entry which is preliminary data.</text>
</comment>
<dbReference type="EMBL" id="MCFG01000143">
    <property type="protein sequence ID" value="ORX80517.1"/>
    <property type="molecule type" value="Genomic_DNA"/>
</dbReference>
<name>A0A1Y1X3X7_9FUNG</name>
<accession>A0A1Y1X3X7</accession>
<dbReference type="Proteomes" id="UP000193944">
    <property type="component" value="Unassembled WGS sequence"/>
</dbReference>
<gene>
    <name evidence="1" type="ORF">BCR32DRAFT_245579</name>
</gene>
<sequence length="206" mass="24320">MMMNFLNNIFDSEIIIDDLEYKNIEIVPVLATNAIVNNTDNESSENSEDTTNKNKIGKLGKMDTLLAIQNKNFKRKRKFEEIKNHQSILMTAKTNHNKLVNIEIQFNKTGHMSKRSLYYSSGIILHSLPQGRSYGEIPDVIMINLLNYNLFKNMNKHHWHFELKERETNEGEGFKDLLNIHFFELQKYMNSDQEELENKFTCFFFK</sequence>
<dbReference type="NCBIfam" id="TIGR01784">
    <property type="entry name" value="T_den_put_tspse"/>
    <property type="match status" value="1"/>
</dbReference>
<dbReference type="AlphaFoldDB" id="A0A1Y1X3X7"/>
<dbReference type="OrthoDB" id="6427855at2759"/>
<dbReference type="Pfam" id="PF12784">
    <property type="entry name" value="PDDEXK_2"/>
    <property type="match status" value="1"/>
</dbReference>
<organism evidence="1 2">
    <name type="scientific">Anaeromyces robustus</name>
    <dbReference type="NCBI Taxonomy" id="1754192"/>
    <lineage>
        <taxon>Eukaryota</taxon>
        <taxon>Fungi</taxon>
        <taxon>Fungi incertae sedis</taxon>
        <taxon>Chytridiomycota</taxon>
        <taxon>Chytridiomycota incertae sedis</taxon>
        <taxon>Neocallimastigomycetes</taxon>
        <taxon>Neocallimastigales</taxon>
        <taxon>Neocallimastigaceae</taxon>
        <taxon>Anaeromyces</taxon>
    </lineage>
</organism>
<evidence type="ECO:0000313" key="1">
    <source>
        <dbReference type="EMBL" id="ORX80517.1"/>
    </source>
</evidence>
<evidence type="ECO:0000313" key="2">
    <source>
        <dbReference type="Proteomes" id="UP000193944"/>
    </source>
</evidence>
<dbReference type="PANTHER" id="PTHR41317">
    <property type="entry name" value="PD-(D_E)XK NUCLEASE FAMILY TRANSPOSASE"/>
    <property type="match status" value="1"/>
</dbReference>
<reference evidence="1 2" key="2">
    <citation type="submission" date="2016-08" db="EMBL/GenBank/DDBJ databases">
        <title>Pervasive Adenine N6-methylation of Active Genes in Fungi.</title>
        <authorList>
            <consortium name="DOE Joint Genome Institute"/>
            <person name="Mondo S.J."/>
            <person name="Dannebaum R.O."/>
            <person name="Kuo R.C."/>
            <person name="Labutti K."/>
            <person name="Haridas S."/>
            <person name="Kuo A."/>
            <person name="Salamov A."/>
            <person name="Ahrendt S.R."/>
            <person name="Lipzen A."/>
            <person name="Sullivan W."/>
            <person name="Andreopoulos W.B."/>
            <person name="Clum A."/>
            <person name="Lindquist E."/>
            <person name="Daum C."/>
            <person name="Ramamoorthy G.K."/>
            <person name="Gryganskyi A."/>
            <person name="Culley D."/>
            <person name="Magnuson J.K."/>
            <person name="James T.Y."/>
            <person name="O'Malley M.A."/>
            <person name="Stajich J.E."/>
            <person name="Spatafora J.W."/>
            <person name="Visel A."/>
            <person name="Grigoriev I.V."/>
        </authorList>
    </citation>
    <scope>NUCLEOTIDE SEQUENCE [LARGE SCALE GENOMIC DNA]</scope>
    <source>
        <strain evidence="1 2">S4</strain>
    </source>
</reference>
<dbReference type="InterPro" id="IPR010106">
    <property type="entry name" value="RpnA"/>
</dbReference>